<dbReference type="Proteomes" id="UP001652626">
    <property type="component" value="Chromosome 5"/>
</dbReference>
<dbReference type="Pfam" id="PF13873">
    <property type="entry name" value="Myb_DNA-bind_5"/>
    <property type="match status" value="1"/>
</dbReference>
<comment type="subunit">
    <text evidence="1">Self-associates forming complexes of several hundred monomers.</text>
</comment>
<dbReference type="RefSeq" id="XP_026501187.1">
    <property type="nucleotide sequence ID" value="XM_026645402.2"/>
</dbReference>
<name>A0A8B8IX63_VANTA</name>
<accession>A0A8B8IX63</accession>
<evidence type="ECO:0000256" key="2">
    <source>
        <dbReference type="ARBA" id="ARBA00016807"/>
    </source>
</evidence>
<feature type="region of interest" description="Disordered" evidence="6">
    <location>
        <begin position="139"/>
        <end position="180"/>
    </location>
</feature>
<keyword evidence="3" id="KW-0805">Transcription regulation</keyword>
<gene>
    <name evidence="9" type="primary">LOC113404490</name>
</gene>
<evidence type="ECO:0000256" key="3">
    <source>
        <dbReference type="ARBA" id="ARBA00023015"/>
    </source>
</evidence>
<dbReference type="GeneID" id="113404490"/>
<feature type="domain" description="Myb/SANT-like DNA-binding" evidence="7">
    <location>
        <begin position="11"/>
        <end position="83"/>
    </location>
</feature>
<dbReference type="InterPro" id="IPR028002">
    <property type="entry name" value="Myb_DNA-bind_5"/>
</dbReference>
<comment type="function">
    <text evidence="5">Involved in transvection phenomena (= synapsis-dependent gene expression), where the synaptic pairing of chromosomes carrying genes with which zeste interacts influences the expression of these genes. Zeste binds to DNA and stimulates transcription from a nearby promoter.</text>
</comment>
<evidence type="ECO:0000259" key="7">
    <source>
        <dbReference type="Pfam" id="PF13873"/>
    </source>
</evidence>
<evidence type="ECO:0000313" key="9">
    <source>
        <dbReference type="RefSeq" id="XP_026501187.1"/>
    </source>
</evidence>
<sequence>MTDNINCSRHISYEQFKILIDFMGQHVGLATGSARTLEARHKSKSLWNELTKMLNNTRSGTRKTSDGWSKYWSDFKNKLKNKVRLIKKRKRSGASKNIINPLTRLEKRALIILGPHFTRKISKCPPEVKLEAYQEDGHDDLSFMHSDSSDRCSVERDSSMSENSNEEFDDESEEEPNEPTIQSIYPKWLIEVEKKRAEADLSRSKAEEKRAIISEKNADAALVQAEALKNLAEAATVQANALVRIATQLENRGGREDILPI</sequence>
<evidence type="ECO:0000313" key="8">
    <source>
        <dbReference type="Proteomes" id="UP001652626"/>
    </source>
</evidence>
<evidence type="ECO:0000256" key="5">
    <source>
        <dbReference type="ARBA" id="ARBA00025466"/>
    </source>
</evidence>
<dbReference type="OrthoDB" id="7354477at2759"/>
<dbReference type="AlphaFoldDB" id="A0A8B8IX63"/>
<feature type="compositionally biased region" description="Acidic residues" evidence="6">
    <location>
        <begin position="164"/>
        <end position="177"/>
    </location>
</feature>
<proteinExistence type="predicted"/>
<organism evidence="8 9">
    <name type="scientific">Vanessa tameamea</name>
    <name type="common">Kamehameha butterfly</name>
    <dbReference type="NCBI Taxonomy" id="334116"/>
    <lineage>
        <taxon>Eukaryota</taxon>
        <taxon>Metazoa</taxon>
        <taxon>Ecdysozoa</taxon>
        <taxon>Arthropoda</taxon>
        <taxon>Hexapoda</taxon>
        <taxon>Insecta</taxon>
        <taxon>Pterygota</taxon>
        <taxon>Neoptera</taxon>
        <taxon>Endopterygota</taxon>
        <taxon>Lepidoptera</taxon>
        <taxon>Glossata</taxon>
        <taxon>Ditrysia</taxon>
        <taxon>Papilionoidea</taxon>
        <taxon>Nymphalidae</taxon>
        <taxon>Nymphalinae</taxon>
        <taxon>Vanessa</taxon>
    </lineage>
</organism>
<dbReference type="OMA" id="YPKWLIE"/>
<evidence type="ECO:0000256" key="4">
    <source>
        <dbReference type="ARBA" id="ARBA00023163"/>
    </source>
</evidence>
<feature type="compositionally biased region" description="Basic and acidic residues" evidence="6">
    <location>
        <begin position="139"/>
        <end position="159"/>
    </location>
</feature>
<keyword evidence="8" id="KW-1185">Reference proteome</keyword>
<protein>
    <recommendedName>
        <fullName evidence="2">Regulatory protein zeste</fullName>
    </recommendedName>
</protein>
<reference evidence="9" key="1">
    <citation type="submission" date="2025-08" db="UniProtKB">
        <authorList>
            <consortium name="RefSeq"/>
        </authorList>
    </citation>
    <scope>IDENTIFICATION</scope>
    <source>
        <tissue evidence="9">Whole body</tissue>
    </source>
</reference>
<evidence type="ECO:0000256" key="6">
    <source>
        <dbReference type="SAM" id="MobiDB-lite"/>
    </source>
</evidence>
<evidence type="ECO:0000256" key="1">
    <source>
        <dbReference type="ARBA" id="ARBA00011764"/>
    </source>
</evidence>
<keyword evidence="4" id="KW-0804">Transcription</keyword>